<keyword evidence="9" id="KW-1185">Reference proteome</keyword>
<dbReference type="Pfam" id="PF00072">
    <property type="entry name" value="Response_reg"/>
    <property type="match status" value="1"/>
</dbReference>
<evidence type="ECO:0000256" key="2">
    <source>
        <dbReference type="ARBA" id="ARBA00023015"/>
    </source>
</evidence>
<dbReference type="Proteomes" id="UP001162741">
    <property type="component" value="Chromosome"/>
</dbReference>
<organism evidence="8 9">
    <name type="scientific">Chitinophaga horti</name>
    <dbReference type="NCBI Taxonomy" id="2920382"/>
    <lineage>
        <taxon>Bacteria</taxon>
        <taxon>Pseudomonadati</taxon>
        <taxon>Bacteroidota</taxon>
        <taxon>Chitinophagia</taxon>
        <taxon>Chitinophagales</taxon>
        <taxon>Chitinophagaceae</taxon>
        <taxon>Chitinophaga</taxon>
    </lineage>
</organism>
<proteinExistence type="predicted"/>
<dbReference type="PANTHER" id="PTHR43547">
    <property type="entry name" value="TWO-COMPONENT HISTIDINE KINASE"/>
    <property type="match status" value="1"/>
</dbReference>
<dbReference type="InterPro" id="IPR009057">
    <property type="entry name" value="Homeodomain-like_sf"/>
</dbReference>
<dbReference type="Pfam" id="PF12833">
    <property type="entry name" value="HTH_18"/>
    <property type="match status" value="1"/>
</dbReference>
<feature type="domain" description="Response regulatory" evidence="7">
    <location>
        <begin position="4"/>
        <end position="119"/>
    </location>
</feature>
<gene>
    <name evidence="8" type="ORF">MKQ68_12310</name>
</gene>
<evidence type="ECO:0000313" key="8">
    <source>
        <dbReference type="EMBL" id="UYQ95883.1"/>
    </source>
</evidence>
<sequence length="257" mass="29159">MKEILLLVDDNPELLEVISDELSERYEVLTAADGEQALEVLSSQPVHLVISDVMMPVMDGFEFCRRIKSNIEFSHIPVILLTARNTLQSKIEGLELGADAYIEKPFEIEYLVAQIANLIANRRKLQAFFAQSPVAKLQNIAQTSSDEQFLVELNKVIDQHLDDPHLDIDKLATLMHVSRTSLFRKLRALSDLSPKEIINISRLKKAAQLLTAGTYKVYEVSDMVGFNSHTNFGRSFHKFYGVTPLEYQKRNQLPKGE</sequence>
<dbReference type="PANTHER" id="PTHR43547:SF2">
    <property type="entry name" value="HYBRID SIGNAL TRANSDUCTION HISTIDINE KINASE C"/>
    <property type="match status" value="1"/>
</dbReference>
<dbReference type="RefSeq" id="WP_264283556.1">
    <property type="nucleotide sequence ID" value="NZ_CP107006.1"/>
</dbReference>
<dbReference type="InterPro" id="IPR020449">
    <property type="entry name" value="Tscrpt_reg_AraC-type_HTH"/>
</dbReference>
<dbReference type="Gene3D" id="3.40.50.2300">
    <property type="match status" value="1"/>
</dbReference>
<dbReference type="PROSITE" id="PS01124">
    <property type="entry name" value="HTH_ARAC_FAMILY_2"/>
    <property type="match status" value="1"/>
</dbReference>
<dbReference type="Gene3D" id="1.10.10.60">
    <property type="entry name" value="Homeodomain-like"/>
    <property type="match status" value="1"/>
</dbReference>
<feature type="modified residue" description="4-aspartylphosphate" evidence="5">
    <location>
        <position position="52"/>
    </location>
</feature>
<evidence type="ECO:0000256" key="3">
    <source>
        <dbReference type="ARBA" id="ARBA00023125"/>
    </source>
</evidence>
<protein>
    <submittedName>
        <fullName evidence="8">Response regulator</fullName>
    </submittedName>
</protein>
<dbReference type="InterPro" id="IPR018060">
    <property type="entry name" value="HTH_AraC"/>
</dbReference>
<evidence type="ECO:0000259" key="7">
    <source>
        <dbReference type="PROSITE" id="PS50110"/>
    </source>
</evidence>
<dbReference type="EMBL" id="CP107006">
    <property type="protein sequence ID" value="UYQ95883.1"/>
    <property type="molecule type" value="Genomic_DNA"/>
</dbReference>
<feature type="domain" description="HTH araC/xylS-type" evidence="6">
    <location>
        <begin position="151"/>
        <end position="250"/>
    </location>
</feature>
<dbReference type="CDD" id="cd17574">
    <property type="entry name" value="REC_OmpR"/>
    <property type="match status" value="1"/>
</dbReference>
<keyword evidence="3" id="KW-0238">DNA-binding</keyword>
<dbReference type="SUPFAM" id="SSF52172">
    <property type="entry name" value="CheY-like"/>
    <property type="match status" value="1"/>
</dbReference>
<evidence type="ECO:0000256" key="1">
    <source>
        <dbReference type="ARBA" id="ARBA00022553"/>
    </source>
</evidence>
<name>A0ABY6J863_9BACT</name>
<dbReference type="SUPFAM" id="SSF46689">
    <property type="entry name" value="Homeodomain-like"/>
    <property type="match status" value="1"/>
</dbReference>
<dbReference type="PROSITE" id="PS50110">
    <property type="entry name" value="RESPONSE_REGULATORY"/>
    <property type="match status" value="1"/>
</dbReference>
<evidence type="ECO:0000259" key="6">
    <source>
        <dbReference type="PROSITE" id="PS01124"/>
    </source>
</evidence>
<dbReference type="SMART" id="SM00342">
    <property type="entry name" value="HTH_ARAC"/>
    <property type="match status" value="1"/>
</dbReference>
<accession>A0ABY6J863</accession>
<dbReference type="SMART" id="SM00448">
    <property type="entry name" value="REC"/>
    <property type="match status" value="1"/>
</dbReference>
<dbReference type="PRINTS" id="PR00032">
    <property type="entry name" value="HTHARAC"/>
</dbReference>
<dbReference type="InterPro" id="IPR001789">
    <property type="entry name" value="Sig_transdc_resp-reg_receiver"/>
</dbReference>
<reference evidence="8" key="1">
    <citation type="submission" date="2022-10" db="EMBL/GenBank/DDBJ databases">
        <title>Chitinophaga sp. nov., isolated from soil.</title>
        <authorList>
            <person name="Jeon C.O."/>
        </authorList>
    </citation>
    <scope>NUCLEOTIDE SEQUENCE</scope>
    <source>
        <strain evidence="8">R8</strain>
    </source>
</reference>
<evidence type="ECO:0000256" key="5">
    <source>
        <dbReference type="PROSITE-ProRule" id="PRU00169"/>
    </source>
</evidence>
<dbReference type="InterPro" id="IPR011006">
    <property type="entry name" value="CheY-like_superfamily"/>
</dbReference>
<keyword evidence="4" id="KW-0804">Transcription</keyword>
<evidence type="ECO:0000313" key="9">
    <source>
        <dbReference type="Proteomes" id="UP001162741"/>
    </source>
</evidence>
<keyword evidence="1 5" id="KW-0597">Phosphoprotein</keyword>
<evidence type="ECO:0000256" key="4">
    <source>
        <dbReference type="ARBA" id="ARBA00023163"/>
    </source>
</evidence>
<keyword evidence="2" id="KW-0805">Transcription regulation</keyword>